<evidence type="ECO:0000256" key="2">
    <source>
        <dbReference type="ARBA" id="ARBA00022734"/>
    </source>
</evidence>
<dbReference type="PANTHER" id="PTHR32401">
    <property type="entry name" value="CONCANAVALIN A-LIKE LECTIN FAMILY PROTEIN"/>
    <property type="match status" value="1"/>
</dbReference>
<dbReference type="EMBL" id="QPKB01000001">
    <property type="protein sequence ID" value="RWR74088.1"/>
    <property type="molecule type" value="Genomic_DNA"/>
</dbReference>
<keyword evidence="3" id="KW-0472">Membrane</keyword>
<dbReference type="PANTHER" id="PTHR32401:SF47">
    <property type="entry name" value="LEGUME LECTIN DOMAIN-CONTAINING PROTEIN"/>
    <property type="match status" value="1"/>
</dbReference>
<feature type="transmembrane region" description="Helical" evidence="3">
    <location>
        <begin position="536"/>
        <end position="556"/>
    </location>
</feature>
<keyword evidence="6" id="KW-1185">Reference proteome</keyword>
<evidence type="ECO:0000313" key="6">
    <source>
        <dbReference type="Proteomes" id="UP000283530"/>
    </source>
</evidence>
<dbReference type="InterPro" id="IPR000985">
    <property type="entry name" value="Lectin_LegA_CS"/>
</dbReference>
<accession>A0A443N6F7</accession>
<dbReference type="OrthoDB" id="4062651at2759"/>
<dbReference type="SUPFAM" id="SSF49899">
    <property type="entry name" value="Concanavalin A-like lectins/glucanases"/>
    <property type="match status" value="3"/>
</dbReference>
<dbReference type="InterPro" id="IPR019825">
    <property type="entry name" value="Lectin_legB_Mn/Ca_BS"/>
</dbReference>
<evidence type="ECO:0000313" key="5">
    <source>
        <dbReference type="EMBL" id="RWR74088.1"/>
    </source>
</evidence>
<feature type="transmembrane region" description="Helical" evidence="3">
    <location>
        <begin position="276"/>
        <end position="297"/>
    </location>
</feature>
<reference evidence="5 6" key="1">
    <citation type="journal article" date="2019" name="Nat. Plants">
        <title>Stout camphor tree genome fills gaps in understanding of flowering plant genome evolution.</title>
        <authorList>
            <person name="Chaw S.M."/>
            <person name="Liu Y.C."/>
            <person name="Wu Y.W."/>
            <person name="Wang H.Y."/>
            <person name="Lin C.I."/>
            <person name="Wu C.S."/>
            <person name="Ke H.M."/>
            <person name="Chang L.Y."/>
            <person name="Hsu C.Y."/>
            <person name="Yang H.T."/>
            <person name="Sudianto E."/>
            <person name="Hsu M.H."/>
            <person name="Wu K.P."/>
            <person name="Wang L.N."/>
            <person name="Leebens-Mack J.H."/>
            <person name="Tsai I.J."/>
        </authorList>
    </citation>
    <scope>NUCLEOTIDE SEQUENCE [LARGE SCALE GENOMIC DNA]</scope>
    <source>
        <strain evidence="6">cv. Chaw 1501</strain>
        <tissue evidence="5">Young leaves</tissue>
    </source>
</reference>
<keyword evidence="2" id="KW-0430">Lectin</keyword>
<organism evidence="5 6">
    <name type="scientific">Cinnamomum micranthum f. kanehirae</name>
    <dbReference type="NCBI Taxonomy" id="337451"/>
    <lineage>
        <taxon>Eukaryota</taxon>
        <taxon>Viridiplantae</taxon>
        <taxon>Streptophyta</taxon>
        <taxon>Embryophyta</taxon>
        <taxon>Tracheophyta</taxon>
        <taxon>Spermatophyta</taxon>
        <taxon>Magnoliopsida</taxon>
        <taxon>Magnoliidae</taxon>
        <taxon>Laurales</taxon>
        <taxon>Lauraceae</taxon>
        <taxon>Cinnamomum</taxon>
    </lineage>
</organism>
<dbReference type="InterPro" id="IPR050258">
    <property type="entry name" value="Leguminous_Lectin"/>
</dbReference>
<proteinExistence type="inferred from homology"/>
<dbReference type="Gene3D" id="2.60.120.200">
    <property type="match status" value="3"/>
</dbReference>
<feature type="domain" description="Legume lectin" evidence="4">
    <location>
        <begin position="30"/>
        <end position="257"/>
    </location>
</feature>
<dbReference type="GO" id="GO:0016301">
    <property type="term" value="F:kinase activity"/>
    <property type="evidence" value="ECO:0007669"/>
    <property type="project" value="UniProtKB-KW"/>
</dbReference>
<sequence length="998" mass="110740">MIISLWKGDSVACTKVVPVEAPESCAIDWSNMVYEGDAVPFDGDIRLNRVDYVTRVGRATYGEHMRVWDPSTQELTDFATNFSFIIDTQGKSEGNYGHGIVFFLTSVDSEIPPNTVGGSLGLLNTTSLLSPSRNNIIGVEFDSFSNPEWDPPGEHVGFIVNSLSSSQYVSWNATLHSLDVANAQVSYEASTQKLNLLLTYNTSPLRYSVSLDVDLRKILPEWVKIGFSAATGINTEIHRVLSWDFSSTLEGKEIIDANNTTNMLLVRRNKKAIQPLIIIVSVVGAVDVILALILVIWKGREKREEEKMTNPTPINVYEGDAVPFNGEIQLNRVDYITRVARATYSEHVRIWDPANGNLTDFTTKFSFIIDTLNNSLGGYGHGIVFFLAPVDSKIPPNSVGGFLGLFNTTTLLFPSKNNILGWDPPGEHVGFIINSLSSAEYVSWNASFHSLDVANAQVSYKASTKKMNLLLTYNDSPLRYNVSFDVDLRKILPEWVKIGFSAATGIVTETNRVLSWEFSSTLEGKETRNKHGNIKLMLGLVVPLGALGAVGFLIVWMDLKRRKKKEEEDQRDLLVYDGDAVAFNGEIHLNRVAQVGRATYGDHVHIWDPATRNLTDFTTNFSFIIDTQNKSVGIYGHGIVFFLAPVDSEIPPNSGNGYLGLFNASSLISPSQNKILGIEFDSFINPQWDPREEHVGFIVNSLSSSGYVSWNASMHSLDVANAQISYKASTKKLNLLLTYSGSPARYNVSLDVDLRTILPEWVKIGFSGATGINTEIHRVLSWEFSSTLEGNETIDATNSRHKKNIKLILGLAIPFGAVLFGLVLQASRKKREVEVDFDATQMQCLMIVGLWCAHPDHNLRPSIRQATQVLHFEASVPNLPNKMPVPMYMGSSSSAHSNHPSFTTSSIWTEGLHVDYLSLTIISKPFNTFWVVESTLFKPKLMYKRLEAMKFTLSSPDDLCVARGYRLDVRRARVLAAKLDSQGCLKGHGFTCQVGKTI</sequence>
<dbReference type="CDD" id="cd06899">
    <property type="entry name" value="lectin_legume_LecRK_Arcelin_ConA"/>
    <property type="match status" value="3"/>
</dbReference>
<dbReference type="InterPro" id="IPR001220">
    <property type="entry name" value="Legume_lectin_dom"/>
</dbReference>
<feature type="domain" description="Legume lectin" evidence="4">
    <location>
        <begin position="317"/>
        <end position="529"/>
    </location>
</feature>
<gene>
    <name evidence="5" type="ORF">CKAN_00240200</name>
</gene>
<dbReference type="InterPro" id="IPR013320">
    <property type="entry name" value="ConA-like_dom_sf"/>
</dbReference>
<name>A0A443N6F7_9MAGN</name>
<evidence type="ECO:0000256" key="1">
    <source>
        <dbReference type="ARBA" id="ARBA00007606"/>
    </source>
</evidence>
<dbReference type="AlphaFoldDB" id="A0A443N6F7"/>
<dbReference type="PROSITE" id="PS00308">
    <property type="entry name" value="LECTIN_LEGUME_ALPHA"/>
    <property type="match status" value="3"/>
</dbReference>
<dbReference type="GO" id="GO:0030246">
    <property type="term" value="F:carbohydrate binding"/>
    <property type="evidence" value="ECO:0007669"/>
    <property type="project" value="UniProtKB-KW"/>
</dbReference>
<keyword evidence="5" id="KW-0808">Transferase</keyword>
<feature type="domain" description="Legume lectin" evidence="4">
    <location>
        <begin position="572"/>
        <end position="797"/>
    </location>
</feature>
<dbReference type="PROSITE" id="PS00307">
    <property type="entry name" value="LECTIN_LEGUME_BETA"/>
    <property type="match status" value="1"/>
</dbReference>
<dbReference type="Proteomes" id="UP000283530">
    <property type="component" value="Unassembled WGS sequence"/>
</dbReference>
<protein>
    <submittedName>
        <fullName evidence="5">Protein kinase domain-containing protein</fullName>
    </submittedName>
</protein>
<comment type="similarity">
    <text evidence="1">Belongs to the leguminous lectin family.</text>
</comment>
<keyword evidence="3" id="KW-1133">Transmembrane helix</keyword>
<feature type="transmembrane region" description="Helical" evidence="3">
    <location>
        <begin position="807"/>
        <end position="824"/>
    </location>
</feature>
<keyword evidence="3" id="KW-0812">Transmembrane</keyword>
<keyword evidence="5" id="KW-0418">Kinase</keyword>
<evidence type="ECO:0000259" key="4">
    <source>
        <dbReference type="Pfam" id="PF00139"/>
    </source>
</evidence>
<comment type="caution">
    <text evidence="5">The sequence shown here is derived from an EMBL/GenBank/DDBJ whole genome shotgun (WGS) entry which is preliminary data.</text>
</comment>
<evidence type="ECO:0000256" key="3">
    <source>
        <dbReference type="SAM" id="Phobius"/>
    </source>
</evidence>
<dbReference type="Pfam" id="PF00139">
    <property type="entry name" value="Lectin_legB"/>
    <property type="match status" value="3"/>
</dbReference>